<evidence type="ECO:0000313" key="1">
    <source>
        <dbReference type="EMBL" id="UOQ58100.1"/>
    </source>
</evidence>
<sequence>MSRTYATEAELTAYLDPEPAPAGAARLLRDASLEVDEMLFTAIYCVDHDGNPTEAPVIEALRDATCAQAEYRAEYGDELEALNQGESIKLGPVSFGGAFSSGPNPKPLPRYAPKALRYLRLAGLIPGSITDG</sequence>
<evidence type="ECO:0000313" key="2">
    <source>
        <dbReference type="Proteomes" id="UP000831786"/>
    </source>
</evidence>
<gene>
    <name evidence="1" type="ORF">MUN78_04440</name>
</gene>
<name>A0ABY4FP85_9MICO</name>
<proteinExistence type="predicted"/>
<dbReference type="RefSeq" id="WP_244729074.1">
    <property type="nucleotide sequence ID" value="NZ_CP095045.1"/>
</dbReference>
<dbReference type="EMBL" id="CP095045">
    <property type="protein sequence ID" value="UOQ58100.1"/>
    <property type="molecule type" value="Genomic_DNA"/>
</dbReference>
<protein>
    <recommendedName>
        <fullName evidence="3">Head-to-tail adaptor</fullName>
    </recommendedName>
</protein>
<reference evidence="1 2" key="1">
    <citation type="submission" date="2022-04" db="EMBL/GenBank/DDBJ databases">
        <title>Leucobacter sp. isolated from rhizosphere of garlic.</title>
        <authorList>
            <person name="Won M."/>
            <person name="Lee C.-M."/>
            <person name="Woen H.-Y."/>
            <person name="Kwon S.-W."/>
        </authorList>
    </citation>
    <scope>NUCLEOTIDE SEQUENCE [LARGE SCALE GENOMIC DNA]</scope>
    <source>
        <strain evidence="1 2">H21R-40</strain>
    </source>
</reference>
<evidence type="ECO:0008006" key="3">
    <source>
        <dbReference type="Google" id="ProtNLM"/>
    </source>
</evidence>
<accession>A0ABY4FP85</accession>
<keyword evidence="2" id="KW-1185">Reference proteome</keyword>
<dbReference type="Proteomes" id="UP000831786">
    <property type="component" value="Chromosome"/>
</dbReference>
<organism evidence="1 2">
    <name type="scientific">Leucobacter allii</name>
    <dbReference type="NCBI Taxonomy" id="2932247"/>
    <lineage>
        <taxon>Bacteria</taxon>
        <taxon>Bacillati</taxon>
        <taxon>Actinomycetota</taxon>
        <taxon>Actinomycetes</taxon>
        <taxon>Micrococcales</taxon>
        <taxon>Microbacteriaceae</taxon>
        <taxon>Leucobacter</taxon>
    </lineage>
</organism>